<dbReference type="AlphaFoldDB" id="A0A175A7K2"/>
<dbReference type="GO" id="GO:0003677">
    <property type="term" value="F:DNA binding"/>
    <property type="evidence" value="ECO:0007669"/>
    <property type="project" value="UniProtKB-UniRule"/>
</dbReference>
<evidence type="ECO:0000313" key="4">
    <source>
        <dbReference type="EMBL" id="CUQ91911.1"/>
    </source>
</evidence>
<feature type="DNA-binding region" description="OmpR/PhoB-type" evidence="2">
    <location>
        <begin position="107"/>
        <end position="205"/>
    </location>
</feature>
<evidence type="ECO:0000259" key="3">
    <source>
        <dbReference type="PROSITE" id="PS51755"/>
    </source>
</evidence>
<name>A0A175A7K2_9FIRM</name>
<dbReference type="PROSITE" id="PS51755">
    <property type="entry name" value="OMPR_PHOB"/>
    <property type="match status" value="1"/>
</dbReference>
<dbReference type="Gene3D" id="1.10.10.10">
    <property type="entry name" value="Winged helix-like DNA-binding domain superfamily/Winged helix DNA-binding domain"/>
    <property type="match status" value="1"/>
</dbReference>
<sequence>MSKKIIIACDNEHICDFIENYAEKEGFTVKTICDISEDTQHVVRECLVLHPDIIILGGCYLDAEQECRHTSLMADIYTLKNDGGEHTLSLPLDIGQLSEVFDKYDGKLCGECDTLSIDNEHNCAKVGDKEYPLGLNELEILRSFIANPNRVFSKEQLAYEVFGPDAKGSDALVEESVSLLKSKLDGLSSKWSIRLIWGVGYKFEVNE</sequence>
<dbReference type="Pfam" id="PF00486">
    <property type="entry name" value="Trans_reg_C"/>
    <property type="match status" value="1"/>
</dbReference>
<gene>
    <name evidence="4" type="primary">srrA_2</name>
    <name evidence="4" type="ORF">ERS852540_02422</name>
</gene>
<dbReference type="EMBL" id="CZBY01000027">
    <property type="protein sequence ID" value="CUQ91911.1"/>
    <property type="molecule type" value="Genomic_DNA"/>
</dbReference>
<dbReference type="CDD" id="cd00383">
    <property type="entry name" value="trans_reg_C"/>
    <property type="match status" value="1"/>
</dbReference>
<evidence type="ECO:0000313" key="5">
    <source>
        <dbReference type="Proteomes" id="UP000095662"/>
    </source>
</evidence>
<feature type="domain" description="OmpR/PhoB-type" evidence="3">
    <location>
        <begin position="107"/>
        <end position="205"/>
    </location>
</feature>
<reference evidence="4 5" key="1">
    <citation type="submission" date="2015-09" db="EMBL/GenBank/DDBJ databases">
        <authorList>
            <consortium name="Pathogen Informatics"/>
        </authorList>
    </citation>
    <scope>NUCLEOTIDE SEQUENCE [LARGE SCALE GENOMIC DNA]</scope>
    <source>
        <strain evidence="4 5">2789STDY5834928</strain>
    </source>
</reference>
<dbReference type="InterPro" id="IPR001867">
    <property type="entry name" value="OmpR/PhoB-type_DNA-bd"/>
</dbReference>
<evidence type="ECO:0000256" key="1">
    <source>
        <dbReference type="ARBA" id="ARBA00023125"/>
    </source>
</evidence>
<accession>A0A175A7K2</accession>
<protein>
    <submittedName>
        <fullName evidence="4">Staphylococcal respiratory response protein A</fullName>
    </submittedName>
</protein>
<dbReference type="Proteomes" id="UP000095662">
    <property type="component" value="Unassembled WGS sequence"/>
</dbReference>
<organism evidence="4 5">
    <name type="scientific">[Eubacterium] siraeum</name>
    <dbReference type="NCBI Taxonomy" id="39492"/>
    <lineage>
        <taxon>Bacteria</taxon>
        <taxon>Bacillati</taxon>
        <taxon>Bacillota</taxon>
        <taxon>Clostridia</taxon>
        <taxon>Eubacteriales</taxon>
        <taxon>Oscillospiraceae</taxon>
        <taxon>Oscillospiraceae incertae sedis</taxon>
    </lineage>
</organism>
<dbReference type="GO" id="GO:0006355">
    <property type="term" value="P:regulation of DNA-templated transcription"/>
    <property type="evidence" value="ECO:0007669"/>
    <property type="project" value="InterPro"/>
</dbReference>
<dbReference type="InterPro" id="IPR036388">
    <property type="entry name" value="WH-like_DNA-bd_sf"/>
</dbReference>
<dbReference type="SUPFAM" id="SSF46894">
    <property type="entry name" value="C-terminal effector domain of the bipartite response regulators"/>
    <property type="match status" value="1"/>
</dbReference>
<dbReference type="SMART" id="SM00862">
    <property type="entry name" value="Trans_reg_C"/>
    <property type="match status" value="1"/>
</dbReference>
<dbReference type="GO" id="GO:0000160">
    <property type="term" value="P:phosphorelay signal transduction system"/>
    <property type="evidence" value="ECO:0007669"/>
    <property type="project" value="InterPro"/>
</dbReference>
<keyword evidence="1 2" id="KW-0238">DNA-binding</keyword>
<proteinExistence type="predicted"/>
<evidence type="ECO:0000256" key="2">
    <source>
        <dbReference type="PROSITE-ProRule" id="PRU01091"/>
    </source>
</evidence>
<dbReference type="STRING" id="39492.ERS852540_02422"/>
<dbReference type="InterPro" id="IPR016032">
    <property type="entry name" value="Sig_transdc_resp-reg_C-effctor"/>
</dbReference>